<dbReference type="EMBL" id="KZ990702">
    <property type="protein sequence ID" value="RKP23768.1"/>
    <property type="molecule type" value="Genomic_DNA"/>
</dbReference>
<feature type="region of interest" description="Disordered" evidence="3">
    <location>
        <begin position="35"/>
        <end position="99"/>
    </location>
</feature>
<feature type="compositionally biased region" description="Basic and acidic residues" evidence="3">
    <location>
        <begin position="86"/>
        <end position="99"/>
    </location>
</feature>
<evidence type="ECO:0000256" key="2">
    <source>
        <dbReference type="ARBA" id="ARBA00022170"/>
    </source>
</evidence>
<evidence type="ECO:0000256" key="1">
    <source>
        <dbReference type="ARBA" id="ARBA00005701"/>
    </source>
</evidence>
<sequence>MVRAYTTDFRPRPGPIPLGDRAQQREFEALVREEALRGEREAEEELARKSAVEAASDTKDADSSNSDIVNETTGEVGGPKGAEPTRFGDWERNGRVYDF</sequence>
<feature type="compositionally biased region" description="Basic and acidic residues" evidence="3">
    <location>
        <begin position="35"/>
        <end position="62"/>
    </location>
</feature>
<name>A0A4P9YVD9_9FUNG</name>
<evidence type="ECO:0000256" key="3">
    <source>
        <dbReference type="SAM" id="MobiDB-lite"/>
    </source>
</evidence>
<protein>
    <recommendedName>
        <fullName evidence="2">Succinate dehydrogenase assembly factor 4, mitochondrial</fullName>
    </recommendedName>
</protein>
<gene>
    <name evidence="4" type="ORF">SYNPS1DRAFT_24156</name>
</gene>
<comment type="similarity">
    <text evidence="1">Belongs to the SDHAF4 family.</text>
</comment>
<accession>A0A4P9YVD9</accession>
<dbReference type="GO" id="GO:0005739">
    <property type="term" value="C:mitochondrion"/>
    <property type="evidence" value="ECO:0007669"/>
    <property type="project" value="TreeGrafter"/>
</dbReference>
<feature type="region of interest" description="Disordered" evidence="3">
    <location>
        <begin position="1"/>
        <end position="22"/>
    </location>
</feature>
<evidence type="ECO:0000313" key="4">
    <source>
        <dbReference type="EMBL" id="RKP23768.1"/>
    </source>
</evidence>
<dbReference type="Pfam" id="PF07896">
    <property type="entry name" value="DUF1674"/>
    <property type="match status" value="1"/>
</dbReference>
<keyword evidence="5" id="KW-1185">Reference proteome</keyword>
<dbReference type="PANTHER" id="PTHR28524">
    <property type="entry name" value="SUCCINATE DEHYDROGENASE ASSEMBLY FACTOR 4, MITOCHONDRIAL"/>
    <property type="match status" value="1"/>
</dbReference>
<dbReference type="Proteomes" id="UP000278143">
    <property type="component" value="Unassembled WGS sequence"/>
</dbReference>
<dbReference type="AlphaFoldDB" id="A0A4P9YVD9"/>
<dbReference type="GO" id="GO:0034553">
    <property type="term" value="P:mitochondrial respiratory chain complex II assembly"/>
    <property type="evidence" value="ECO:0007669"/>
    <property type="project" value="TreeGrafter"/>
</dbReference>
<dbReference type="OrthoDB" id="201362at2759"/>
<dbReference type="InterPro" id="IPR012875">
    <property type="entry name" value="SDHF4"/>
</dbReference>
<reference evidence="5" key="1">
    <citation type="journal article" date="2018" name="Nat. Microbiol.">
        <title>Leveraging single-cell genomics to expand the fungal tree of life.</title>
        <authorList>
            <person name="Ahrendt S.R."/>
            <person name="Quandt C.A."/>
            <person name="Ciobanu D."/>
            <person name="Clum A."/>
            <person name="Salamov A."/>
            <person name="Andreopoulos B."/>
            <person name="Cheng J.F."/>
            <person name="Woyke T."/>
            <person name="Pelin A."/>
            <person name="Henrissat B."/>
            <person name="Reynolds N.K."/>
            <person name="Benny G.L."/>
            <person name="Smith M.E."/>
            <person name="James T.Y."/>
            <person name="Grigoriev I.V."/>
        </authorList>
    </citation>
    <scope>NUCLEOTIDE SEQUENCE [LARGE SCALE GENOMIC DNA]</scope>
    <source>
        <strain evidence="5">Benny S71-1</strain>
    </source>
</reference>
<organism evidence="4 5">
    <name type="scientific">Syncephalis pseudoplumigaleata</name>
    <dbReference type="NCBI Taxonomy" id="1712513"/>
    <lineage>
        <taxon>Eukaryota</taxon>
        <taxon>Fungi</taxon>
        <taxon>Fungi incertae sedis</taxon>
        <taxon>Zoopagomycota</taxon>
        <taxon>Zoopagomycotina</taxon>
        <taxon>Zoopagomycetes</taxon>
        <taxon>Zoopagales</taxon>
        <taxon>Piptocephalidaceae</taxon>
        <taxon>Syncephalis</taxon>
    </lineage>
</organism>
<feature type="compositionally biased region" description="Polar residues" evidence="3">
    <location>
        <begin position="63"/>
        <end position="73"/>
    </location>
</feature>
<proteinExistence type="inferred from homology"/>
<evidence type="ECO:0000313" key="5">
    <source>
        <dbReference type="Proteomes" id="UP000278143"/>
    </source>
</evidence>
<dbReference type="PANTHER" id="PTHR28524:SF3">
    <property type="entry name" value="SUCCINATE DEHYDROGENASE ASSEMBLY FACTOR 4, MITOCHONDRIAL"/>
    <property type="match status" value="1"/>
</dbReference>